<dbReference type="EMBL" id="QRDZ01000017">
    <property type="protein sequence ID" value="RED75117.1"/>
    <property type="molecule type" value="Genomic_DNA"/>
</dbReference>
<dbReference type="Proteomes" id="UP000256977">
    <property type="component" value="Unassembled WGS sequence"/>
</dbReference>
<evidence type="ECO:0000256" key="1">
    <source>
        <dbReference type="ARBA" id="ARBA00005278"/>
    </source>
</evidence>
<keyword evidence="3" id="KW-0812">Transmembrane</keyword>
<feature type="transmembrane region" description="Helical" evidence="3">
    <location>
        <begin position="392"/>
        <end position="411"/>
    </location>
</feature>
<dbReference type="RefSeq" id="WP_246016623.1">
    <property type="nucleotide sequence ID" value="NZ_QRDZ01000017.1"/>
</dbReference>
<dbReference type="Pfam" id="PF03323">
    <property type="entry name" value="GerA"/>
    <property type="match status" value="1"/>
</dbReference>
<dbReference type="GO" id="GO:0016020">
    <property type="term" value="C:membrane"/>
    <property type="evidence" value="ECO:0007669"/>
    <property type="project" value="InterPro"/>
</dbReference>
<feature type="transmembrane region" description="Helical" evidence="3">
    <location>
        <begin position="423"/>
        <end position="446"/>
    </location>
</feature>
<keyword evidence="2 3" id="KW-0472">Membrane</keyword>
<dbReference type="PANTHER" id="PTHR22550:SF5">
    <property type="entry name" value="LEUCINE ZIPPER PROTEIN 4"/>
    <property type="match status" value="1"/>
</dbReference>
<keyword evidence="5" id="KW-1185">Reference proteome</keyword>
<proteinExistence type="inferred from homology"/>
<accession>A0A3D9JNI0</accession>
<name>A0A3D9JNI0_9BACL</name>
<protein>
    <submittedName>
        <fullName evidence="4">Spore germination protein KA</fullName>
    </submittedName>
</protein>
<sequence length="497" mass="55610">MPNVPDAYEPISPNLTESRARIEAIFSDCHDLTIKEWSYGQDLEYASVGILLDTLSQNYRITYMSALIQDLSPLLGALDKTLTPDKLSHYWEAQGVSTHSAHLLDSIEQVTQSLTDGNVVFLLDGWDRAIGCEMPGVQTRSVSEPTMEPVVFGPHNSTIEDLKTNIGLLRALIKTPKLKFKLLHAGEYTRRDIVYGYLSDRVDPEDLKLFEQRLSGLEDKEILDTTYLEEWVEESVFTPFPQVRYTERPDVATSALLTGKIIVLVQGSPTVMICPGLFIDFFSTSEDYYQRTVFSTLIRWLRVIAFIMAATLPSLYVALSTFHTELIPTVLLLAILDTREKIPFPAFVEALLMEFFFELLREAGIRLPRPIGSAVSIVGALVIGQAAIQAKIASPIMVIVVALTGIASFAMPQYNLAIALRVLRFPLMILAATLGGFGLMIGYFLIMLHLTKLKSLSQYYLTGFAPLDWSRMLSSMIFRQPIRSMLKRPRHGSGGSR</sequence>
<dbReference type="GO" id="GO:0009847">
    <property type="term" value="P:spore germination"/>
    <property type="evidence" value="ECO:0007669"/>
    <property type="project" value="InterPro"/>
</dbReference>
<reference evidence="4 5" key="1">
    <citation type="submission" date="2018-07" db="EMBL/GenBank/DDBJ databases">
        <title>Genomic Encyclopedia of Type Strains, Phase III (KMG-III): the genomes of soil and plant-associated and newly described type strains.</title>
        <authorList>
            <person name="Whitman W."/>
        </authorList>
    </citation>
    <scope>NUCLEOTIDE SEQUENCE [LARGE SCALE GENOMIC DNA]</scope>
    <source>
        <strain evidence="4 5">CECT 7287</strain>
    </source>
</reference>
<evidence type="ECO:0000256" key="3">
    <source>
        <dbReference type="SAM" id="Phobius"/>
    </source>
</evidence>
<dbReference type="AlphaFoldDB" id="A0A3D9JNI0"/>
<comment type="caution">
    <text evidence="4">The sequence shown here is derived from an EMBL/GenBank/DDBJ whole genome shotgun (WGS) entry which is preliminary data.</text>
</comment>
<keyword evidence="3" id="KW-1133">Transmembrane helix</keyword>
<dbReference type="PANTHER" id="PTHR22550">
    <property type="entry name" value="SPORE GERMINATION PROTEIN"/>
    <property type="match status" value="1"/>
</dbReference>
<feature type="transmembrane region" description="Helical" evidence="3">
    <location>
        <begin position="300"/>
        <end position="322"/>
    </location>
</feature>
<evidence type="ECO:0000256" key="2">
    <source>
        <dbReference type="ARBA" id="ARBA00023136"/>
    </source>
</evidence>
<gene>
    <name evidence="4" type="ORF">DFP98_11789</name>
</gene>
<organism evidence="4 5">
    <name type="scientific">Cohnella phaseoli</name>
    <dbReference type="NCBI Taxonomy" id="456490"/>
    <lineage>
        <taxon>Bacteria</taxon>
        <taxon>Bacillati</taxon>
        <taxon>Bacillota</taxon>
        <taxon>Bacilli</taxon>
        <taxon>Bacillales</taxon>
        <taxon>Paenibacillaceae</taxon>
        <taxon>Cohnella</taxon>
    </lineage>
</organism>
<dbReference type="PIRSF" id="PIRSF005690">
    <property type="entry name" value="GerBA"/>
    <property type="match status" value="1"/>
</dbReference>
<evidence type="ECO:0000313" key="5">
    <source>
        <dbReference type="Proteomes" id="UP000256977"/>
    </source>
</evidence>
<dbReference type="InterPro" id="IPR050768">
    <property type="entry name" value="UPF0353/GerABKA_families"/>
</dbReference>
<evidence type="ECO:0000313" key="4">
    <source>
        <dbReference type="EMBL" id="RED75117.1"/>
    </source>
</evidence>
<comment type="similarity">
    <text evidence="1">Belongs to the GerABKA family.</text>
</comment>
<dbReference type="InterPro" id="IPR004995">
    <property type="entry name" value="Spore_Ger"/>
</dbReference>